<evidence type="ECO:0000313" key="3">
    <source>
        <dbReference type="Proteomes" id="UP001499979"/>
    </source>
</evidence>
<keyword evidence="1" id="KW-0472">Membrane</keyword>
<dbReference type="InterPro" id="IPR021215">
    <property type="entry name" value="DUF2752"/>
</dbReference>
<feature type="transmembrane region" description="Helical" evidence="1">
    <location>
        <begin position="20"/>
        <end position="39"/>
    </location>
</feature>
<evidence type="ECO:0000256" key="1">
    <source>
        <dbReference type="SAM" id="Phobius"/>
    </source>
</evidence>
<gene>
    <name evidence="2" type="ORF">GCM10009606_25020</name>
</gene>
<protein>
    <submittedName>
        <fullName evidence="2">DUF2752 domain-containing protein</fullName>
    </submittedName>
</protein>
<dbReference type="Proteomes" id="UP001499979">
    <property type="component" value="Unassembled WGS sequence"/>
</dbReference>
<feature type="transmembrane region" description="Helical" evidence="1">
    <location>
        <begin position="85"/>
        <end position="103"/>
    </location>
</feature>
<organism evidence="2 3">
    <name type="scientific">Nocardioides aquiterrae</name>
    <dbReference type="NCBI Taxonomy" id="203799"/>
    <lineage>
        <taxon>Bacteria</taxon>
        <taxon>Bacillati</taxon>
        <taxon>Actinomycetota</taxon>
        <taxon>Actinomycetes</taxon>
        <taxon>Propionibacteriales</taxon>
        <taxon>Nocardioidaceae</taxon>
        <taxon>Nocardioides</taxon>
    </lineage>
</organism>
<dbReference type="EMBL" id="BAAAJE010000011">
    <property type="protein sequence ID" value="GAA1144788.1"/>
    <property type="molecule type" value="Genomic_DNA"/>
</dbReference>
<reference evidence="3" key="1">
    <citation type="journal article" date="2019" name="Int. J. Syst. Evol. Microbiol.">
        <title>The Global Catalogue of Microorganisms (GCM) 10K type strain sequencing project: providing services to taxonomists for standard genome sequencing and annotation.</title>
        <authorList>
            <consortium name="The Broad Institute Genomics Platform"/>
            <consortium name="The Broad Institute Genome Sequencing Center for Infectious Disease"/>
            <person name="Wu L."/>
            <person name="Ma J."/>
        </authorList>
    </citation>
    <scope>NUCLEOTIDE SEQUENCE [LARGE SCALE GENOMIC DNA]</scope>
    <source>
        <strain evidence="3">JCM 11813</strain>
    </source>
</reference>
<comment type="caution">
    <text evidence="2">The sequence shown here is derived from an EMBL/GenBank/DDBJ whole genome shotgun (WGS) entry which is preliminary data.</text>
</comment>
<keyword evidence="1" id="KW-0812">Transmembrane</keyword>
<sequence length="145" mass="15557">MTAVTTTPASEVTPARRRRMVAPAVTIGGLALLTVALHVRDPHQHASWGLCPSAALGVYCPGCGGLRAVNDLTHGDVAAAASSNLLFVVLLPFVVYLLGRWAWDRWRGTRRESPSWLTPTAVYAGFAVILLFTVLRNLPGSWLAP</sequence>
<dbReference type="RefSeq" id="WP_343907887.1">
    <property type="nucleotide sequence ID" value="NZ_BAAAJE010000011.1"/>
</dbReference>
<keyword evidence="3" id="KW-1185">Reference proteome</keyword>
<name>A0ABP4F2T2_9ACTN</name>
<keyword evidence="1" id="KW-1133">Transmembrane helix</keyword>
<accession>A0ABP4F2T2</accession>
<feature type="transmembrane region" description="Helical" evidence="1">
    <location>
        <begin position="115"/>
        <end position="135"/>
    </location>
</feature>
<evidence type="ECO:0000313" key="2">
    <source>
        <dbReference type="EMBL" id="GAA1144788.1"/>
    </source>
</evidence>
<proteinExistence type="predicted"/>
<dbReference type="Pfam" id="PF10825">
    <property type="entry name" value="DUF2752"/>
    <property type="match status" value="1"/>
</dbReference>